<name>A0ABS8T6W0_DATST</name>
<dbReference type="Proteomes" id="UP000823775">
    <property type="component" value="Unassembled WGS sequence"/>
</dbReference>
<keyword evidence="3" id="KW-1185">Reference proteome</keyword>
<proteinExistence type="predicted"/>
<organism evidence="2 3">
    <name type="scientific">Datura stramonium</name>
    <name type="common">Jimsonweed</name>
    <name type="synonym">Common thornapple</name>
    <dbReference type="NCBI Taxonomy" id="4076"/>
    <lineage>
        <taxon>Eukaryota</taxon>
        <taxon>Viridiplantae</taxon>
        <taxon>Streptophyta</taxon>
        <taxon>Embryophyta</taxon>
        <taxon>Tracheophyta</taxon>
        <taxon>Spermatophyta</taxon>
        <taxon>Magnoliopsida</taxon>
        <taxon>eudicotyledons</taxon>
        <taxon>Gunneridae</taxon>
        <taxon>Pentapetalae</taxon>
        <taxon>asterids</taxon>
        <taxon>lamiids</taxon>
        <taxon>Solanales</taxon>
        <taxon>Solanaceae</taxon>
        <taxon>Solanoideae</taxon>
        <taxon>Datureae</taxon>
        <taxon>Datura</taxon>
    </lineage>
</organism>
<feature type="compositionally biased region" description="Acidic residues" evidence="1">
    <location>
        <begin position="74"/>
        <end position="107"/>
    </location>
</feature>
<dbReference type="EMBL" id="JACEIK010001179">
    <property type="protein sequence ID" value="MCD7466873.1"/>
    <property type="molecule type" value="Genomic_DNA"/>
</dbReference>
<evidence type="ECO:0000313" key="2">
    <source>
        <dbReference type="EMBL" id="MCD7466873.1"/>
    </source>
</evidence>
<evidence type="ECO:0000313" key="3">
    <source>
        <dbReference type="Proteomes" id="UP000823775"/>
    </source>
</evidence>
<feature type="region of interest" description="Disordered" evidence="1">
    <location>
        <begin position="68"/>
        <end position="107"/>
    </location>
</feature>
<feature type="non-terminal residue" evidence="2">
    <location>
        <position position="1"/>
    </location>
</feature>
<gene>
    <name evidence="2" type="ORF">HAX54_003917</name>
</gene>
<sequence>LANQHSSMELSPAISLSRTLSLLSPISPTSSSPTTSLPSLPPFSLSRRCHHQRRCNLSRSFCLPAAVQLSSSREDEDEDEDKDEMVEIGGSEFEEEDEYAEDEDSLDVDSLEREAQLVLREFSDSLSRQLIIAIILQRLVLETVENDLTK</sequence>
<accession>A0ABS8T6W0</accession>
<protein>
    <submittedName>
        <fullName evidence="2">Uncharacterized protein</fullName>
    </submittedName>
</protein>
<feature type="region of interest" description="Disordered" evidence="1">
    <location>
        <begin position="24"/>
        <end position="43"/>
    </location>
</feature>
<reference evidence="2 3" key="1">
    <citation type="journal article" date="2021" name="BMC Genomics">
        <title>Datura genome reveals duplications of psychoactive alkaloid biosynthetic genes and high mutation rate following tissue culture.</title>
        <authorList>
            <person name="Rajewski A."/>
            <person name="Carter-House D."/>
            <person name="Stajich J."/>
            <person name="Litt A."/>
        </authorList>
    </citation>
    <scope>NUCLEOTIDE SEQUENCE [LARGE SCALE GENOMIC DNA]</scope>
    <source>
        <strain evidence="2">AR-01</strain>
    </source>
</reference>
<evidence type="ECO:0000256" key="1">
    <source>
        <dbReference type="SAM" id="MobiDB-lite"/>
    </source>
</evidence>
<comment type="caution">
    <text evidence="2">The sequence shown here is derived from an EMBL/GenBank/DDBJ whole genome shotgun (WGS) entry which is preliminary data.</text>
</comment>